<keyword evidence="2" id="KW-1185">Reference proteome</keyword>
<sequence>MITANQDSLTSLSVLHCHKHHYPLHLSNENSILDWTVEDLVEMLQVDLKLKICRGTEDHHRNGLLRMIQRTLKKNTKVLNEGNASVSLKERFENGTYQELEEGLAKAALDSRESAIKEKCSICESNSDLPDNCGEQSAEGSSNDGVEDISLAIVPAQKEEAASSSISVLIKELPKSKPGRPLLRHSILPDKKETERSLVWWISVVQGALWLPSRKYLYITNSDHKQNSCDQCEDQSSTLGSESGIGSMFGKLDGQGILNGLYVWQILVSHIMIQSGIGS</sequence>
<dbReference type="Proteomes" id="UP000237347">
    <property type="component" value="Unassembled WGS sequence"/>
</dbReference>
<gene>
    <name evidence="1" type="ORF">CFP56_014091</name>
</gene>
<name>A0AAW0KVC9_QUESU</name>
<proteinExistence type="predicted"/>
<dbReference type="AlphaFoldDB" id="A0AAW0KVC9"/>
<evidence type="ECO:0000313" key="1">
    <source>
        <dbReference type="EMBL" id="KAK7842338.1"/>
    </source>
</evidence>
<reference evidence="1 2" key="1">
    <citation type="journal article" date="2018" name="Sci. Data">
        <title>The draft genome sequence of cork oak.</title>
        <authorList>
            <person name="Ramos A.M."/>
            <person name="Usie A."/>
            <person name="Barbosa P."/>
            <person name="Barros P.M."/>
            <person name="Capote T."/>
            <person name="Chaves I."/>
            <person name="Simoes F."/>
            <person name="Abreu I."/>
            <person name="Carrasquinho I."/>
            <person name="Faro C."/>
            <person name="Guimaraes J.B."/>
            <person name="Mendonca D."/>
            <person name="Nobrega F."/>
            <person name="Rodrigues L."/>
            <person name="Saibo N.J.M."/>
            <person name="Varela M.C."/>
            <person name="Egas C."/>
            <person name="Matos J."/>
            <person name="Miguel C.M."/>
            <person name="Oliveira M.M."/>
            <person name="Ricardo C.P."/>
            <person name="Goncalves S."/>
        </authorList>
    </citation>
    <scope>NUCLEOTIDE SEQUENCE [LARGE SCALE GENOMIC DNA]</scope>
    <source>
        <strain evidence="2">cv. HL8</strain>
    </source>
</reference>
<accession>A0AAW0KVC9</accession>
<comment type="caution">
    <text evidence="1">The sequence shown here is derived from an EMBL/GenBank/DDBJ whole genome shotgun (WGS) entry which is preliminary data.</text>
</comment>
<organism evidence="1 2">
    <name type="scientific">Quercus suber</name>
    <name type="common">Cork oak</name>
    <dbReference type="NCBI Taxonomy" id="58331"/>
    <lineage>
        <taxon>Eukaryota</taxon>
        <taxon>Viridiplantae</taxon>
        <taxon>Streptophyta</taxon>
        <taxon>Embryophyta</taxon>
        <taxon>Tracheophyta</taxon>
        <taxon>Spermatophyta</taxon>
        <taxon>Magnoliopsida</taxon>
        <taxon>eudicotyledons</taxon>
        <taxon>Gunneridae</taxon>
        <taxon>Pentapetalae</taxon>
        <taxon>rosids</taxon>
        <taxon>fabids</taxon>
        <taxon>Fagales</taxon>
        <taxon>Fagaceae</taxon>
        <taxon>Quercus</taxon>
    </lineage>
</organism>
<evidence type="ECO:0000313" key="2">
    <source>
        <dbReference type="Proteomes" id="UP000237347"/>
    </source>
</evidence>
<protein>
    <submittedName>
        <fullName evidence="1">Uncharacterized protein</fullName>
    </submittedName>
</protein>
<dbReference type="EMBL" id="PKMF04000222">
    <property type="protein sequence ID" value="KAK7842338.1"/>
    <property type="molecule type" value="Genomic_DNA"/>
</dbReference>